<dbReference type="PANTHER" id="PTHR10169">
    <property type="entry name" value="DNA TOPOISOMERASE/GYRASE"/>
    <property type="match status" value="1"/>
</dbReference>
<dbReference type="EC" id="5.6.2.2" evidence="4"/>
<dbReference type="Gene3D" id="3.90.199.10">
    <property type="entry name" value="Topoisomerase II, domain 5"/>
    <property type="match status" value="1"/>
</dbReference>
<evidence type="ECO:0000313" key="13">
    <source>
        <dbReference type="Proteomes" id="UP000320940"/>
    </source>
</evidence>
<evidence type="ECO:0000256" key="8">
    <source>
        <dbReference type="ARBA" id="ARBA00023125"/>
    </source>
</evidence>
<reference evidence="13" key="1">
    <citation type="submission" date="2019-06" db="EMBL/GenBank/DDBJ databases">
        <title>Complete genome of the novel Klebsiella pneumoniae phage Marfa.</title>
        <authorList>
            <person name="Harb L."/>
            <person name="Boeckman J."/>
            <person name="Newkirk H."/>
            <person name="Liu M."/>
            <person name="Gill J."/>
            <person name="Ramsey J."/>
        </authorList>
    </citation>
    <scope>NUCLEOTIDE SEQUENCE [LARGE SCALE GENOMIC DNA]</scope>
</reference>
<protein>
    <recommendedName>
        <fullName evidence="4">DNA topoisomerase (ATP-hydrolyzing)</fullName>
        <ecNumber evidence="4">5.6.2.2</ecNumber>
    </recommendedName>
</protein>
<dbReference type="PANTHER" id="PTHR10169:SF38">
    <property type="entry name" value="DNA TOPOISOMERASE 2"/>
    <property type="match status" value="1"/>
</dbReference>
<name>A0A4Y5TRE5_9CAUD</name>
<evidence type="ECO:0000256" key="10">
    <source>
        <dbReference type="PROSITE-ProRule" id="PRU01384"/>
    </source>
</evidence>
<accession>A0A4Y5TRE5</accession>
<dbReference type="GO" id="GO:0005524">
    <property type="term" value="F:ATP binding"/>
    <property type="evidence" value="ECO:0007669"/>
    <property type="project" value="UniProtKB-KW"/>
</dbReference>
<keyword evidence="6" id="KW-0067">ATP-binding</keyword>
<evidence type="ECO:0000256" key="5">
    <source>
        <dbReference type="ARBA" id="ARBA00022741"/>
    </source>
</evidence>
<evidence type="ECO:0000256" key="2">
    <source>
        <dbReference type="ARBA" id="ARBA00001946"/>
    </source>
</evidence>
<dbReference type="Pfam" id="PF00521">
    <property type="entry name" value="DNA_topoisoIV"/>
    <property type="match status" value="1"/>
</dbReference>
<comment type="cofactor">
    <cofactor evidence="2">
        <name>Mg(2+)</name>
        <dbReference type="ChEBI" id="CHEBI:18420"/>
    </cofactor>
</comment>
<evidence type="ECO:0000256" key="7">
    <source>
        <dbReference type="ARBA" id="ARBA00023029"/>
    </source>
</evidence>
<dbReference type="Proteomes" id="UP000320940">
    <property type="component" value="Segment"/>
</dbReference>
<evidence type="ECO:0000313" key="12">
    <source>
        <dbReference type="EMBL" id="QDB71922.1"/>
    </source>
</evidence>
<dbReference type="InterPro" id="IPR001154">
    <property type="entry name" value="TopoII_euk"/>
</dbReference>
<feature type="domain" description="Topo IIA-type catalytic" evidence="11">
    <location>
        <begin position="46"/>
        <end position="454"/>
    </location>
</feature>
<dbReference type="Gene3D" id="1.10.268.10">
    <property type="entry name" value="Topoisomerase, domain 3"/>
    <property type="match status" value="1"/>
</dbReference>
<dbReference type="GO" id="GO:0003677">
    <property type="term" value="F:DNA binding"/>
    <property type="evidence" value="ECO:0007669"/>
    <property type="project" value="UniProtKB-UniRule"/>
</dbReference>
<keyword evidence="8 10" id="KW-0238">DNA-binding</keyword>
<comment type="catalytic activity">
    <reaction evidence="1 10">
        <text>ATP-dependent breakage, passage and rejoining of double-stranded DNA.</text>
        <dbReference type="EC" id="5.6.2.2"/>
    </reaction>
</comment>
<dbReference type="InterPro" id="IPR013760">
    <property type="entry name" value="Topo_IIA-like_dom_sf"/>
</dbReference>
<evidence type="ECO:0000256" key="4">
    <source>
        <dbReference type="ARBA" id="ARBA00012895"/>
    </source>
</evidence>
<dbReference type="EMBL" id="MN044033">
    <property type="protein sequence ID" value="QDB71922.1"/>
    <property type="molecule type" value="Genomic_DNA"/>
</dbReference>
<dbReference type="SMART" id="SM00434">
    <property type="entry name" value="TOP4c"/>
    <property type="match status" value="1"/>
</dbReference>
<dbReference type="GO" id="GO:0003918">
    <property type="term" value="F:DNA topoisomerase type II (double strand cut, ATP-hydrolyzing) activity"/>
    <property type="evidence" value="ECO:0007669"/>
    <property type="project" value="UniProtKB-EC"/>
</dbReference>
<sequence length="458" mass="52207">MVGTMSDIFDMMSKQANDTFNVRSLESIINNEALAYAMYTVENRAIPNMIDGFKPVQRFVIARTLMLGKSDKNKFHKLASIAGGVADLGYHHGEGSAQETGALMANNWNNNVPFLDGQGNFGSRLVQEAGASRYIFARISDNFYKLYKDTEYAPAHKDEEHVPVAYYLPIIPTVLLNGISGIATGYATDILPHSISSVKKSVIQALEGKEISEPKVSFPQFKGKIIPVDGSFELHGIYEMKSRTVMYISEIPYKYDRASYVKILDALEDKGFITYDDDCGKHGFGFKVKFRKEYNLGETEEERHEKIMKDFKLIERRSQNITVINHLGKLKEYKCAADLIRDFVEVRKVFVQKRIDCKIRETEEAFKLALAKAKFIKKVIDGDITIAGKTRAKLVEEVKEFDELADYAEKLVSMNIYHITSDEAKKLAEEARAKRDEHEYWKQTDVQTEYLKDLEEIK</sequence>
<keyword evidence="9 10" id="KW-0413">Isomerase</keyword>
<evidence type="ECO:0000256" key="3">
    <source>
        <dbReference type="ARBA" id="ARBA00011080"/>
    </source>
</evidence>
<dbReference type="InterPro" id="IPR013757">
    <property type="entry name" value="Topo_IIA_A_a_sf"/>
</dbReference>
<dbReference type="PROSITE" id="PS52040">
    <property type="entry name" value="TOPO_IIA"/>
    <property type="match status" value="1"/>
</dbReference>
<dbReference type="GO" id="GO:0000819">
    <property type="term" value="P:sister chromatid segregation"/>
    <property type="evidence" value="ECO:0007669"/>
    <property type="project" value="TreeGrafter"/>
</dbReference>
<proteinExistence type="inferred from homology"/>
<dbReference type="SUPFAM" id="SSF56719">
    <property type="entry name" value="Type II DNA topoisomerase"/>
    <property type="match status" value="1"/>
</dbReference>
<keyword evidence="13" id="KW-1185">Reference proteome</keyword>
<gene>
    <name evidence="12" type="ORF">CPT_Marfa_277</name>
</gene>
<dbReference type="InterPro" id="IPR002205">
    <property type="entry name" value="Topo_IIA_dom_A"/>
</dbReference>
<evidence type="ECO:0000256" key="9">
    <source>
        <dbReference type="ARBA" id="ARBA00023235"/>
    </source>
</evidence>
<keyword evidence="7 10" id="KW-0799">Topoisomerase</keyword>
<dbReference type="InterPro" id="IPR050634">
    <property type="entry name" value="DNA_Topoisomerase_II"/>
</dbReference>
<feature type="active site" description="O-(5'-phospho-DNA)-tyrosine intermediate" evidence="10">
    <location>
        <position position="134"/>
    </location>
</feature>
<comment type="similarity">
    <text evidence="3">Belongs to the type II topoisomerase family.</text>
</comment>
<dbReference type="Gene3D" id="3.30.1360.40">
    <property type="match status" value="1"/>
</dbReference>
<evidence type="ECO:0000256" key="1">
    <source>
        <dbReference type="ARBA" id="ARBA00000185"/>
    </source>
</evidence>
<keyword evidence="5" id="KW-0547">Nucleotide-binding</keyword>
<dbReference type="GO" id="GO:0006265">
    <property type="term" value="P:DNA topological change"/>
    <property type="evidence" value="ECO:0007669"/>
    <property type="project" value="UniProtKB-UniRule"/>
</dbReference>
<dbReference type="PRINTS" id="PR01158">
    <property type="entry name" value="TOPISMRASEII"/>
</dbReference>
<evidence type="ECO:0000259" key="11">
    <source>
        <dbReference type="PROSITE" id="PS52040"/>
    </source>
</evidence>
<organism evidence="12 13">
    <name type="scientific">Klebsiella phage Marfa</name>
    <dbReference type="NCBI Taxonomy" id="2587809"/>
    <lineage>
        <taxon>Viruses</taxon>
        <taxon>Duplodnaviria</taxon>
        <taxon>Heunggongvirae</taxon>
        <taxon>Uroviricota</taxon>
        <taxon>Caudoviricetes</taxon>
        <taxon>Marfavirus</taxon>
        <taxon>Marfavirus marfa</taxon>
    </lineage>
</organism>
<evidence type="ECO:0000256" key="6">
    <source>
        <dbReference type="ARBA" id="ARBA00022840"/>
    </source>
</evidence>
<dbReference type="InterPro" id="IPR013758">
    <property type="entry name" value="Topo_IIA_A/C_ab"/>
</dbReference>